<dbReference type="Gene3D" id="2.120.10.30">
    <property type="entry name" value="TolB, C-terminal domain"/>
    <property type="match status" value="1"/>
</dbReference>
<dbReference type="PROSITE" id="PS50119">
    <property type="entry name" value="ZF_BBOX"/>
    <property type="match status" value="2"/>
</dbReference>
<dbReference type="HOGENOM" id="CLU_007742_6_1_1"/>
<feature type="domain" description="B box-type" evidence="1">
    <location>
        <begin position="9"/>
        <end position="54"/>
    </location>
</feature>
<dbReference type="InterPro" id="IPR000315">
    <property type="entry name" value="Znf_B-box"/>
</dbReference>
<name>K1S669_MAGGI</name>
<organism evidence="2">
    <name type="scientific">Magallana gigas</name>
    <name type="common">Pacific oyster</name>
    <name type="synonym">Crassostrea gigas</name>
    <dbReference type="NCBI Taxonomy" id="29159"/>
    <lineage>
        <taxon>Eukaryota</taxon>
        <taxon>Metazoa</taxon>
        <taxon>Spiralia</taxon>
        <taxon>Lophotrochozoa</taxon>
        <taxon>Mollusca</taxon>
        <taxon>Bivalvia</taxon>
        <taxon>Autobranchia</taxon>
        <taxon>Pteriomorphia</taxon>
        <taxon>Ostreida</taxon>
        <taxon>Ostreoidea</taxon>
        <taxon>Ostreidae</taxon>
        <taxon>Magallana</taxon>
    </lineage>
</organism>
<dbReference type="SUPFAM" id="SSF57845">
    <property type="entry name" value="B-box zinc-binding domain"/>
    <property type="match status" value="1"/>
</dbReference>
<sequence>MATGFGISQLHLNCDQCEERCDFHCNICGLKLCDSCKDKHSVDQVTSHHKVTQFSDQEIFKFLNEKCQLHTDENLCKLCSNCETFVCKKCTVKPFHKDHLFLDMRELYECYSETRRSEISKIREHFIPTSNNIVRDVGEDVTNIKDMFENIRSVLKSEADALKTFVDDVVSGEIDKLGKIEKDIIENLNNEEDTLTDFISYLTNLRQTYESKLLNTDKNDIIVSQRENTTIKTIPIPETHTPDTYEYEPRRATIEEVSKLFGSVRLKANGAKRIVDIDDKLTLDTKQKIPDKTKIKPEMVLRRSADVKKLKEINVNGVHDGCHISFDIDRLWVSDTRCVIVQADLHGKLLQKINAAGGEGYHSTNKARDLLFADKEKRVISKITIEKEVTEFISTEDWVPKCVFCSKITKDIFVGTVKETQGSKIKSKIKRYDNDGLMIREYNKNMTKKRLYEFPTYICENKNEDVCTSDHRKKAVVVVSKSGRHKFSYQGSSQRTFSPNGICTDDLGHLLICDGASNTVHIVDENGSFIALLINEEFGLKNPCGLCLDEENNLLVGQWDKKTISVFKYLDYCSQ</sequence>
<gene>
    <name evidence="2" type="ORF">CGI_10028886</name>
</gene>
<dbReference type="InParanoid" id="K1S669"/>
<evidence type="ECO:0000259" key="1">
    <source>
        <dbReference type="PROSITE" id="PS50119"/>
    </source>
</evidence>
<protein>
    <submittedName>
        <fullName evidence="2">Tripartite motif-containing protein 2</fullName>
    </submittedName>
</protein>
<feature type="domain" description="B box-type" evidence="1">
    <location>
        <begin position="67"/>
        <end position="104"/>
    </location>
</feature>
<dbReference type="EMBL" id="JH817099">
    <property type="protein sequence ID" value="EKC42911.1"/>
    <property type="molecule type" value="Genomic_DNA"/>
</dbReference>
<accession>K1S669</accession>
<dbReference type="SUPFAM" id="SSF63829">
    <property type="entry name" value="Calcium-dependent phosphotriesterase"/>
    <property type="match status" value="1"/>
</dbReference>
<dbReference type="PANTHER" id="PTHR25462">
    <property type="entry name" value="BONUS, ISOFORM C-RELATED"/>
    <property type="match status" value="1"/>
</dbReference>
<dbReference type="PANTHER" id="PTHR25462:SF296">
    <property type="entry name" value="MEIOTIC P26, ISOFORM F"/>
    <property type="match status" value="1"/>
</dbReference>
<dbReference type="CDD" id="cd19756">
    <property type="entry name" value="Bbox2"/>
    <property type="match status" value="1"/>
</dbReference>
<proteinExistence type="predicted"/>
<dbReference type="Gene3D" id="3.30.160.60">
    <property type="entry name" value="Classic Zinc Finger"/>
    <property type="match status" value="1"/>
</dbReference>
<dbReference type="AlphaFoldDB" id="K1S669"/>
<evidence type="ECO:0000313" key="2">
    <source>
        <dbReference type="EMBL" id="EKC42911.1"/>
    </source>
</evidence>
<dbReference type="InterPro" id="IPR047153">
    <property type="entry name" value="TRIM45/56/19-like"/>
</dbReference>
<reference evidence="2" key="1">
    <citation type="journal article" date="2012" name="Nature">
        <title>The oyster genome reveals stress adaptation and complexity of shell formation.</title>
        <authorList>
            <person name="Zhang G."/>
            <person name="Fang X."/>
            <person name="Guo X."/>
            <person name="Li L."/>
            <person name="Luo R."/>
            <person name="Xu F."/>
            <person name="Yang P."/>
            <person name="Zhang L."/>
            <person name="Wang X."/>
            <person name="Qi H."/>
            <person name="Xiong Z."/>
            <person name="Que H."/>
            <person name="Xie Y."/>
            <person name="Holland P.W."/>
            <person name="Paps J."/>
            <person name="Zhu Y."/>
            <person name="Wu F."/>
            <person name="Chen Y."/>
            <person name="Wang J."/>
            <person name="Peng C."/>
            <person name="Meng J."/>
            <person name="Yang L."/>
            <person name="Liu J."/>
            <person name="Wen B."/>
            <person name="Zhang N."/>
            <person name="Huang Z."/>
            <person name="Zhu Q."/>
            <person name="Feng Y."/>
            <person name="Mount A."/>
            <person name="Hedgecock D."/>
            <person name="Xu Z."/>
            <person name="Liu Y."/>
            <person name="Domazet-Loso T."/>
            <person name="Du Y."/>
            <person name="Sun X."/>
            <person name="Zhang S."/>
            <person name="Liu B."/>
            <person name="Cheng P."/>
            <person name="Jiang X."/>
            <person name="Li J."/>
            <person name="Fan D."/>
            <person name="Wang W."/>
            <person name="Fu W."/>
            <person name="Wang T."/>
            <person name="Wang B."/>
            <person name="Zhang J."/>
            <person name="Peng Z."/>
            <person name="Li Y."/>
            <person name="Li N."/>
            <person name="Wang J."/>
            <person name="Chen M."/>
            <person name="He Y."/>
            <person name="Tan F."/>
            <person name="Song X."/>
            <person name="Zheng Q."/>
            <person name="Huang R."/>
            <person name="Yang H."/>
            <person name="Du X."/>
            <person name="Chen L."/>
            <person name="Yang M."/>
            <person name="Gaffney P.M."/>
            <person name="Wang S."/>
            <person name="Luo L."/>
            <person name="She Z."/>
            <person name="Ming Y."/>
            <person name="Huang W."/>
            <person name="Zhang S."/>
            <person name="Huang B."/>
            <person name="Zhang Y."/>
            <person name="Qu T."/>
            <person name="Ni P."/>
            <person name="Miao G."/>
            <person name="Wang J."/>
            <person name="Wang Q."/>
            <person name="Steinberg C.E."/>
            <person name="Wang H."/>
            <person name="Li N."/>
            <person name="Qian L."/>
            <person name="Zhang G."/>
            <person name="Li Y."/>
            <person name="Yang H."/>
            <person name="Liu X."/>
            <person name="Wang J."/>
            <person name="Yin Y."/>
            <person name="Wang J."/>
        </authorList>
    </citation>
    <scope>NUCLEOTIDE SEQUENCE [LARGE SCALE GENOMIC DNA]</scope>
    <source>
        <strain evidence="2">05x7-T-G4-1.051#20</strain>
    </source>
</reference>
<dbReference type="GO" id="GO:0008270">
    <property type="term" value="F:zinc ion binding"/>
    <property type="evidence" value="ECO:0007669"/>
    <property type="project" value="InterPro"/>
</dbReference>
<dbReference type="InterPro" id="IPR011042">
    <property type="entry name" value="6-blade_b-propeller_TolB-like"/>
</dbReference>